<dbReference type="Proteomes" id="UP000046947">
    <property type="component" value="Unassembled WGS sequence"/>
</dbReference>
<dbReference type="AlphaFoldDB" id="A0A654TH26"/>
<sequence>MYTLASSECMTDMIRSSPRNRSATATICFTNASRSSPSRGTSRSTSAIWLVSMDAMIDRVSGQRRYTVGRLTPARRAISASVTRSTP</sequence>
<accession>A0A654TH26</accession>
<proteinExistence type="predicted"/>
<gene>
    <name evidence="1" type="ORF">ERS007688_00622</name>
</gene>
<evidence type="ECO:0000313" key="1">
    <source>
        <dbReference type="EMBL" id="CFE47108.1"/>
    </source>
</evidence>
<protein>
    <submittedName>
        <fullName evidence="1">Uncharacterized protein</fullName>
    </submittedName>
</protein>
<organism evidence="1 2">
    <name type="scientific">Mycobacterium tuberculosis</name>
    <dbReference type="NCBI Taxonomy" id="1773"/>
    <lineage>
        <taxon>Bacteria</taxon>
        <taxon>Bacillati</taxon>
        <taxon>Actinomycetota</taxon>
        <taxon>Actinomycetes</taxon>
        <taxon>Mycobacteriales</taxon>
        <taxon>Mycobacteriaceae</taxon>
        <taxon>Mycobacterium</taxon>
        <taxon>Mycobacterium tuberculosis complex</taxon>
    </lineage>
</organism>
<evidence type="ECO:0000313" key="2">
    <source>
        <dbReference type="Proteomes" id="UP000046947"/>
    </source>
</evidence>
<name>A0A654TH26_MYCTX</name>
<dbReference type="EMBL" id="CFOH01000059">
    <property type="protein sequence ID" value="CFE47108.1"/>
    <property type="molecule type" value="Genomic_DNA"/>
</dbReference>
<reference evidence="1 2" key="1">
    <citation type="submission" date="2015-03" db="EMBL/GenBank/DDBJ databases">
        <authorList>
            <consortium name="Pathogen Informatics"/>
        </authorList>
    </citation>
    <scope>NUCLEOTIDE SEQUENCE [LARGE SCALE GENOMIC DNA]</scope>
    <source>
        <strain evidence="1 2">H09601792</strain>
    </source>
</reference>